<proteinExistence type="predicted"/>
<dbReference type="EMBL" id="JAEACQ010000123">
    <property type="protein sequence ID" value="MBL7626137.1"/>
    <property type="molecule type" value="Genomic_DNA"/>
</dbReference>
<evidence type="ECO:0000313" key="2">
    <source>
        <dbReference type="EMBL" id="MBL7626137.1"/>
    </source>
</evidence>
<keyword evidence="3" id="KW-1185">Reference proteome</keyword>
<gene>
    <name evidence="2" type="ORF">I7412_02885</name>
</gene>
<dbReference type="AlphaFoldDB" id="A0A937R9D5"/>
<evidence type="ECO:0000256" key="1">
    <source>
        <dbReference type="SAM" id="Phobius"/>
    </source>
</evidence>
<dbReference type="Proteomes" id="UP000604475">
    <property type="component" value="Unassembled WGS sequence"/>
</dbReference>
<keyword evidence="1" id="KW-1133">Transmembrane helix</keyword>
<keyword evidence="1" id="KW-0472">Membrane</keyword>
<sequence>MSVIDHDLETRLRAARAELPELTVDPWFTESVRARAWRRTARLRAAGVAALVAAVVAGVAIPAGLLGGTGHKGSIVPAKTPAPLVDAVPWTYGGITVTWLPAGTVHVRDGNGGQGFPGPMSQVSMLLGYNESSYSSTFMRPDGKEASTIEVGVNWMPDLAAFGGNGDLKSVLGTGATETTVRGQQAFQTSGTVEGRYEGGLYWREGADGPLLGVSTRDVTPIDWAEIRGIAEGLRLDRDPGGVDPATVEQVKAAFSVVYGAGEETDEAWLAAVQDGAELIELAHRARDRYPQLVETLEISFSSMRRLSPTSVQLSYTISFIDDTVPAIKSMYASSSPNIRRSVGGSGSAVLVDGRWMVSRESYCAQLRQMGDKELVCS</sequence>
<comment type="caution">
    <text evidence="2">The sequence shown here is derived from an EMBL/GenBank/DDBJ whole genome shotgun (WGS) entry which is preliminary data.</text>
</comment>
<protein>
    <submittedName>
        <fullName evidence="2">Uncharacterized protein</fullName>
    </submittedName>
</protein>
<feature type="transmembrane region" description="Helical" evidence="1">
    <location>
        <begin position="43"/>
        <end position="65"/>
    </location>
</feature>
<name>A0A937R9D5_9ACTN</name>
<reference evidence="2" key="1">
    <citation type="submission" date="2020-12" db="EMBL/GenBank/DDBJ databases">
        <title>Genomic characterization of non-nitrogen-fixing Frankia strains.</title>
        <authorList>
            <person name="Carlos-Shanley C."/>
            <person name="Guerra T."/>
            <person name="Hahn D."/>
        </authorList>
    </citation>
    <scope>NUCLEOTIDE SEQUENCE</scope>
    <source>
        <strain evidence="2">CN6</strain>
    </source>
</reference>
<accession>A0A937R9D5</accession>
<evidence type="ECO:0000313" key="3">
    <source>
        <dbReference type="Proteomes" id="UP000604475"/>
    </source>
</evidence>
<dbReference type="RefSeq" id="WP_202998612.1">
    <property type="nucleotide sequence ID" value="NZ_JADWYU010000102.1"/>
</dbReference>
<keyword evidence="1" id="KW-0812">Transmembrane</keyword>
<organism evidence="2 3">
    <name type="scientific">Frankia nepalensis</name>
    <dbReference type="NCBI Taxonomy" id="1836974"/>
    <lineage>
        <taxon>Bacteria</taxon>
        <taxon>Bacillati</taxon>
        <taxon>Actinomycetota</taxon>
        <taxon>Actinomycetes</taxon>
        <taxon>Frankiales</taxon>
        <taxon>Frankiaceae</taxon>
        <taxon>Frankia</taxon>
    </lineage>
</organism>